<dbReference type="Pfam" id="PF04500">
    <property type="entry name" value="FLYWCH"/>
    <property type="match status" value="1"/>
</dbReference>
<keyword evidence="1" id="KW-0479">Metal-binding</keyword>
<evidence type="ECO:0000256" key="3">
    <source>
        <dbReference type="ARBA" id="ARBA00022833"/>
    </source>
</evidence>
<dbReference type="InterPro" id="IPR007588">
    <property type="entry name" value="Znf_FLYWCH"/>
</dbReference>
<proteinExistence type="predicted"/>
<keyword evidence="2" id="KW-0863">Zinc-finger</keyword>
<evidence type="ECO:0000313" key="5">
    <source>
        <dbReference type="EMBL" id="PZC77000.1"/>
    </source>
</evidence>
<dbReference type="GO" id="GO:0008270">
    <property type="term" value="F:zinc ion binding"/>
    <property type="evidence" value="ECO:0007669"/>
    <property type="project" value="UniProtKB-KW"/>
</dbReference>
<gene>
    <name evidence="5" type="primary">HaOG203951</name>
    <name evidence="5" type="ORF">B5X24_HaOG203951</name>
</gene>
<organism evidence="5 6">
    <name type="scientific">Helicoverpa armigera</name>
    <name type="common">Cotton bollworm</name>
    <name type="synonym">Heliothis armigera</name>
    <dbReference type="NCBI Taxonomy" id="29058"/>
    <lineage>
        <taxon>Eukaryota</taxon>
        <taxon>Metazoa</taxon>
        <taxon>Ecdysozoa</taxon>
        <taxon>Arthropoda</taxon>
        <taxon>Hexapoda</taxon>
        <taxon>Insecta</taxon>
        <taxon>Pterygota</taxon>
        <taxon>Neoptera</taxon>
        <taxon>Endopterygota</taxon>
        <taxon>Lepidoptera</taxon>
        <taxon>Glossata</taxon>
        <taxon>Ditrysia</taxon>
        <taxon>Noctuoidea</taxon>
        <taxon>Noctuidae</taxon>
        <taxon>Heliothinae</taxon>
        <taxon>Helicoverpa</taxon>
    </lineage>
</organism>
<dbReference type="AlphaFoldDB" id="A0A2W1BW34"/>
<protein>
    <recommendedName>
        <fullName evidence="4">FLYWCH-type domain-containing protein</fullName>
    </recommendedName>
</protein>
<dbReference type="EMBL" id="KZ149939">
    <property type="protein sequence ID" value="PZC77000.1"/>
    <property type="molecule type" value="Genomic_DNA"/>
</dbReference>
<accession>A0A2W1BW34</accession>
<feature type="domain" description="FLYWCH-type" evidence="4">
    <location>
        <begin position="21"/>
        <end position="82"/>
    </location>
</feature>
<name>A0A2W1BW34_HELAM</name>
<evidence type="ECO:0000256" key="2">
    <source>
        <dbReference type="ARBA" id="ARBA00022771"/>
    </source>
</evidence>
<reference evidence="5 6" key="1">
    <citation type="journal article" date="2017" name="BMC Biol.">
        <title>Genomic innovations, transcriptional plasticity and gene loss underlying the evolution and divergence of two highly polyphagous and invasive Helicoverpa pest species.</title>
        <authorList>
            <person name="Pearce S.L."/>
            <person name="Clarke D.F."/>
            <person name="East P.D."/>
            <person name="Elfekih S."/>
            <person name="Gordon K.H."/>
            <person name="Jermiin L.S."/>
            <person name="McGaughran A."/>
            <person name="Oakeshott J.G."/>
            <person name="Papanikolaou A."/>
            <person name="Perera O.P."/>
            <person name="Rane R.V."/>
            <person name="Richards S."/>
            <person name="Tay W.T."/>
            <person name="Walsh T.K."/>
            <person name="Anderson A."/>
            <person name="Anderson C.J."/>
            <person name="Asgari S."/>
            <person name="Board P.G."/>
            <person name="Bretschneider A."/>
            <person name="Campbell P.M."/>
            <person name="Chertemps T."/>
            <person name="Christeller J.T."/>
            <person name="Coppin C.W."/>
            <person name="Downes S.J."/>
            <person name="Duan G."/>
            <person name="Farnsworth C.A."/>
            <person name="Good R.T."/>
            <person name="Han L.B."/>
            <person name="Han Y.C."/>
            <person name="Hatje K."/>
            <person name="Horne I."/>
            <person name="Huang Y.P."/>
            <person name="Hughes D.S."/>
            <person name="Jacquin-Joly E."/>
            <person name="James W."/>
            <person name="Jhangiani S."/>
            <person name="Kollmar M."/>
            <person name="Kuwar S.S."/>
            <person name="Li S."/>
            <person name="Liu N.Y."/>
            <person name="Maibeche M.T."/>
            <person name="Miller J.R."/>
            <person name="Montagne N."/>
            <person name="Perry T."/>
            <person name="Qu J."/>
            <person name="Song S.V."/>
            <person name="Sutton G.G."/>
            <person name="Vogel H."/>
            <person name="Walenz B.P."/>
            <person name="Xu W."/>
            <person name="Zhang H.J."/>
            <person name="Zou Z."/>
            <person name="Batterham P."/>
            <person name="Edwards O.R."/>
            <person name="Feyereisen R."/>
            <person name="Gibbs R.A."/>
            <person name="Heckel D.G."/>
            <person name="McGrath A."/>
            <person name="Robin C."/>
            <person name="Scherer S.E."/>
            <person name="Worley K.C."/>
            <person name="Wu Y.D."/>
        </authorList>
    </citation>
    <scope>NUCLEOTIDE SEQUENCE [LARGE SCALE GENOMIC DNA]</scope>
    <source>
        <strain evidence="5">Harm_GR_Male_#8</strain>
        <tissue evidence="5">Whole organism</tissue>
    </source>
</reference>
<keyword evidence="3" id="KW-0862">Zinc</keyword>
<evidence type="ECO:0000259" key="4">
    <source>
        <dbReference type="Pfam" id="PF04500"/>
    </source>
</evidence>
<dbReference type="Proteomes" id="UP000249218">
    <property type="component" value="Unassembled WGS sequence"/>
</dbReference>
<dbReference type="OrthoDB" id="19132at2759"/>
<sequence length="97" mass="11332">MAATEHDHAPPRFYVSNDVTYIDSRRGKKLLKYQEYTYNFTYHNAKMNTKLWRCPGRTRGCKAKIIVDCHDKVVSGTLEHDHPPPKYICVNGMYILL</sequence>
<dbReference type="Gene3D" id="2.20.25.240">
    <property type="match status" value="1"/>
</dbReference>
<keyword evidence="6" id="KW-1185">Reference proteome</keyword>
<evidence type="ECO:0000313" key="6">
    <source>
        <dbReference type="Proteomes" id="UP000249218"/>
    </source>
</evidence>
<evidence type="ECO:0000256" key="1">
    <source>
        <dbReference type="ARBA" id="ARBA00022723"/>
    </source>
</evidence>